<protein>
    <submittedName>
        <fullName evidence="2">Uncharacterized protein</fullName>
    </submittedName>
</protein>
<evidence type="ECO:0000313" key="3">
    <source>
        <dbReference type="Proteomes" id="UP001066276"/>
    </source>
</evidence>
<dbReference type="AlphaFoldDB" id="A0AAV7NLQ0"/>
<keyword evidence="3" id="KW-1185">Reference proteome</keyword>
<evidence type="ECO:0000256" key="1">
    <source>
        <dbReference type="SAM" id="MobiDB-lite"/>
    </source>
</evidence>
<proteinExistence type="predicted"/>
<gene>
    <name evidence="2" type="ORF">NDU88_005086</name>
</gene>
<feature type="region of interest" description="Disordered" evidence="1">
    <location>
        <begin position="23"/>
        <end position="110"/>
    </location>
</feature>
<organism evidence="2 3">
    <name type="scientific">Pleurodeles waltl</name>
    <name type="common">Iberian ribbed newt</name>
    <dbReference type="NCBI Taxonomy" id="8319"/>
    <lineage>
        <taxon>Eukaryota</taxon>
        <taxon>Metazoa</taxon>
        <taxon>Chordata</taxon>
        <taxon>Craniata</taxon>
        <taxon>Vertebrata</taxon>
        <taxon>Euteleostomi</taxon>
        <taxon>Amphibia</taxon>
        <taxon>Batrachia</taxon>
        <taxon>Caudata</taxon>
        <taxon>Salamandroidea</taxon>
        <taxon>Salamandridae</taxon>
        <taxon>Pleurodelinae</taxon>
        <taxon>Pleurodeles</taxon>
    </lineage>
</organism>
<comment type="caution">
    <text evidence="2">The sequence shown here is derived from an EMBL/GenBank/DDBJ whole genome shotgun (WGS) entry which is preliminary data.</text>
</comment>
<accession>A0AAV7NLQ0</accession>
<dbReference type="EMBL" id="JANPWB010000012">
    <property type="protein sequence ID" value="KAJ1116881.1"/>
    <property type="molecule type" value="Genomic_DNA"/>
</dbReference>
<sequence>MYIPRGGGTLEWTRGWRVNPDIRFERTQNETGTETTARLEGIGAERRSEEEKDERARGAGPERTEPAAEKSDDKNTPRSTCQDAEGIEDSAPLTDNAETPSHVPEGTWLL</sequence>
<reference evidence="2" key="1">
    <citation type="journal article" date="2022" name="bioRxiv">
        <title>Sequencing and chromosome-scale assembly of the giantPleurodeles waltlgenome.</title>
        <authorList>
            <person name="Brown T."/>
            <person name="Elewa A."/>
            <person name="Iarovenko S."/>
            <person name="Subramanian E."/>
            <person name="Araus A.J."/>
            <person name="Petzold A."/>
            <person name="Susuki M."/>
            <person name="Suzuki K.-i.T."/>
            <person name="Hayashi T."/>
            <person name="Toyoda A."/>
            <person name="Oliveira C."/>
            <person name="Osipova E."/>
            <person name="Leigh N.D."/>
            <person name="Simon A."/>
            <person name="Yun M.H."/>
        </authorList>
    </citation>
    <scope>NUCLEOTIDE SEQUENCE</scope>
    <source>
        <strain evidence="2">20211129_DDA</strain>
        <tissue evidence="2">Liver</tissue>
    </source>
</reference>
<dbReference type="Proteomes" id="UP001066276">
    <property type="component" value="Chromosome 8"/>
</dbReference>
<name>A0AAV7NLQ0_PLEWA</name>
<feature type="compositionally biased region" description="Basic and acidic residues" evidence="1">
    <location>
        <begin position="43"/>
        <end position="76"/>
    </location>
</feature>
<evidence type="ECO:0000313" key="2">
    <source>
        <dbReference type="EMBL" id="KAJ1116881.1"/>
    </source>
</evidence>